<protein>
    <submittedName>
        <fullName evidence="1">Uncharacterized protein</fullName>
    </submittedName>
</protein>
<dbReference type="EMBL" id="GGEC01004284">
    <property type="protein sequence ID" value="MBW84767.1"/>
    <property type="molecule type" value="Transcribed_RNA"/>
</dbReference>
<evidence type="ECO:0000313" key="1">
    <source>
        <dbReference type="EMBL" id="MBW84767.1"/>
    </source>
</evidence>
<name>A0A2P2IU97_RHIMU</name>
<organism evidence="1">
    <name type="scientific">Rhizophora mucronata</name>
    <name type="common">Asiatic mangrove</name>
    <dbReference type="NCBI Taxonomy" id="61149"/>
    <lineage>
        <taxon>Eukaryota</taxon>
        <taxon>Viridiplantae</taxon>
        <taxon>Streptophyta</taxon>
        <taxon>Embryophyta</taxon>
        <taxon>Tracheophyta</taxon>
        <taxon>Spermatophyta</taxon>
        <taxon>Magnoliopsida</taxon>
        <taxon>eudicotyledons</taxon>
        <taxon>Gunneridae</taxon>
        <taxon>Pentapetalae</taxon>
        <taxon>rosids</taxon>
        <taxon>fabids</taxon>
        <taxon>Malpighiales</taxon>
        <taxon>Rhizophoraceae</taxon>
        <taxon>Rhizophora</taxon>
    </lineage>
</organism>
<dbReference type="AlphaFoldDB" id="A0A2P2IU97"/>
<sequence length="65" mass="7007">MDAFAQSTALLIKENPLAYEIFAAINLPEDELTRTVTSSMPSYSNADHPSSVNPLTASLKPLLSL</sequence>
<proteinExistence type="predicted"/>
<accession>A0A2P2IU97</accession>
<reference evidence="1" key="1">
    <citation type="submission" date="2018-02" db="EMBL/GenBank/DDBJ databases">
        <title>Rhizophora mucronata_Transcriptome.</title>
        <authorList>
            <person name="Meera S.P."/>
            <person name="Sreeshan A."/>
            <person name="Augustine A."/>
        </authorList>
    </citation>
    <scope>NUCLEOTIDE SEQUENCE</scope>
    <source>
        <tissue evidence="1">Leaf</tissue>
    </source>
</reference>